<dbReference type="Pfam" id="PF01565">
    <property type="entry name" value="FAD_binding_4"/>
    <property type="match status" value="1"/>
</dbReference>
<dbReference type="EC" id="1.3.1.98" evidence="6 20"/>
<dbReference type="RefSeq" id="WP_116015511.1">
    <property type="nucleotide sequence ID" value="NZ_QUOT01000001.1"/>
</dbReference>
<comment type="subcellular location">
    <subcellularLocation>
        <location evidence="3 20">Cytoplasm</location>
    </subcellularLocation>
</comment>
<evidence type="ECO:0000256" key="17">
    <source>
        <dbReference type="ARBA" id="ARBA00023316"/>
    </source>
</evidence>
<evidence type="ECO:0000256" key="5">
    <source>
        <dbReference type="ARBA" id="ARBA00010485"/>
    </source>
</evidence>
<evidence type="ECO:0000256" key="8">
    <source>
        <dbReference type="ARBA" id="ARBA00022490"/>
    </source>
</evidence>
<dbReference type="InterPro" id="IPR016169">
    <property type="entry name" value="FAD-bd_PCMH_sub2"/>
</dbReference>
<keyword evidence="17 20" id="KW-0961">Cell wall biogenesis/degradation</keyword>
<dbReference type="InterPro" id="IPR016166">
    <property type="entry name" value="FAD-bd_PCMH"/>
</dbReference>
<keyword evidence="23" id="KW-1185">Reference proteome</keyword>
<feature type="domain" description="FAD-binding PCMH-type" evidence="21">
    <location>
        <begin position="17"/>
        <end position="183"/>
    </location>
</feature>
<evidence type="ECO:0000259" key="21">
    <source>
        <dbReference type="PROSITE" id="PS51387"/>
    </source>
</evidence>
<keyword evidence="15 20" id="KW-0560">Oxidoreductase</keyword>
<dbReference type="InterPro" id="IPR036635">
    <property type="entry name" value="MurB_C_sf"/>
</dbReference>
<name>A0A3E0U479_9GAMM</name>
<dbReference type="SUPFAM" id="SSF56176">
    <property type="entry name" value="FAD-binding/transporter-associated domain-like"/>
    <property type="match status" value="1"/>
</dbReference>
<keyword evidence="10 20" id="KW-0285">Flavoprotein</keyword>
<dbReference type="InterPro" id="IPR003170">
    <property type="entry name" value="MurB"/>
</dbReference>
<dbReference type="InterPro" id="IPR006094">
    <property type="entry name" value="Oxid_FAD_bind_N"/>
</dbReference>
<dbReference type="InterPro" id="IPR011601">
    <property type="entry name" value="MurB_C"/>
</dbReference>
<feature type="active site" description="Proton donor" evidence="20">
    <location>
        <position position="228"/>
    </location>
</feature>
<dbReference type="NCBIfam" id="TIGR00179">
    <property type="entry name" value="murB"/>
    <property type="match status" value="1"/>
</dbReference>
<evidence type="ECO:0000256" key="18">
    <source>
        <dbReference type="ARBA" id="ARBA00031026"/>
    </source>
</evidence>
<dbReference type="Gene3D" id="3.90.78.10">
    <property type="entry name" value="UDP-N-acetylenolpyruvoylglucosamine reductase, C-terminal domain"/>
    <property type="match status" value="1"/>
</dbReference>
<comment type="pathway">
    <text evidence="4 20">Cell wall biogenesis; peptidoglycan biosynthesis.</text>
</comment>
<dbReference type="UniPathway" id="UPA00219"/>
<organism evidence="22 23">
    <name type="scientific">Thalassotalea euphylliae</name>
    <dbReference type="NCBI Taxonomy" id="1655234"/>
    <lineage>
        <taxon>Bacteria</taxon>
        <taxon>Pseudomonadati</taxon>
        <taxon>Pseudomonadota</taxon>
        <taxon>Gammaproteobacteria</taxon>
        <taxon>Alteromonadales</taxon>
        <taxon>Colwelliaceae</taxon>
        <taxon>Thalassotalea</taxon>
    </lineage>
</organism>
<reference evidence="23" key="1">
    <citation type="submission" date="2018-08" db="EMBL/GenBank/DDBJ databases">
        <title>Thalassotalea euphylliae genome.</title>
        <authorList>
            <person name="Summers S."/>
            <person name="Rice S.A."/>
            <person name="Freckelton M.L."/>
            <person name="Nedved B.T."/>
            <person name="Hadfield M.G."/>
        </authorList>
    </citation>
    <scope>NUCLEOTIDE SEQUENCE [LARGE SCALE GENOMIC DNA]</scope>
    <source>
        <strain evidence="23">H3</strain>
    </source>
</reference>
<dbReference type="Gene3D" id="3.30.43.10">
    <property type="entry name" value="Uridine Diphospho-n-acetylenolpyruvylglucosamine Reductase, domain 2"/>
    <property type="match status" value="1"/>
</dbReference>
<dbReference type="GO" id="GO:0051301">
    <property type="term" value="P:cell division"/>
    <property type="evidence" value="ECO:0007669"/>
    <property type="project" value="UniProtKB-KW"/>
</dbReference>
<evidence type="ECO:0000256" key="14">
    <source>
        <dbReference type="ARBA" id="ARBA00022984"/>
    </source>
</evidence>
<dbReference type="PANTHER" id="PTHR21071:SF4">
    <property type="entry name" value="UDP-N-ACETYLENOLPYRUVOYLGLUCOSAMINE REDUCTASE"/>
    <property type="match status" value="1"/>
</dbReference>
<evidence type="ECO:0000256" key="1">
    <source>
        <dbReference type="ARBA" id="ARBA00001974"/>
    </source>
</evidence>
<comment type="similarity">
    <text evidence="5 20">Belongs to the MurB family.</text>
</comment>
<keyword evidence="8 20" id="KW-0963">Cytoplasm</keyword>
<comment type="cofactor">
    <cofactor evidence="1 20">
        <name>FAD</name>
        <dbReference type="ChEBI" id="CHEBI:57692"/>
    </cofactor>
</comment>
<feature type="active site" evidence="20">
    <location>
        <position position="159"/>
    </location>
</feature>
<comment type="function">
    <text evidence="2 20">Cell wall formation.</text>
</comment>
<dbReference type="GO" id="GO:0009252">
    <property type="term" value="P:peptidoglycan biosynthetic process"/>
    <property type="evidence" value="ECO:0007669"/>
    <property type="project" value="UniProtKB-UniRule"/>
</dbReference>
<evidence type="ECO:0000256" key="3">
    <source>
        <dbReference type="ARBA" id="ARBA00004496"/>
    </source>
</evidence>
<evidence type="ECO:0000256" key="11">
    <source>
        <dbReference type="ARBA" id="ARBA00022827"/>
    </source>
</evidence>
<dbReference type="InterPro" id="IPR036318">
    <property type="entry name" value="FAD-bd_PCMH-like_sf"/>
</dbReference>
<evidence type="ECO:0000256" key="6">
    <source>
        <dbReference type="ARBA" id="ARBA00012518"/>
    </source>
</evidence>
<dbReference type="Gene3D" id="3.30.465.10">
    <property type="match status" value="1"/>
</dbReference>
<feature type="active site" evidence="20">
    <location>
        <position position="324"/>
    </location>
</feature>
<evidence type="ECO:0000256" key="10">
    <source>
        <dbReference type="ARBA" id="ARBA00022630"/>
    </source>
</evidence>
<evidence type="ECO:0000313" key="22">
    <source>
        <dbReference type="EMBL" id="REL30995.1"/>
    </source>
</evidence>
<evidence type="ECO:0000256" key="2">
    <source>
        <dbReference type="ARBA" id="ARBA00003921"/>
    </source>
</evidence>
<dbReference type="PROSITE" id="PS51387">
    <property type="entry name" value="FAD_PCMH"/>
    <property type="match status" value="1"/>
</dbReference>
<evidence type="ECO:0000256" key="15">
    <source>
        <dbReference type="ARBA" id="ARBA00023002"/>
    </source>
</evidence>
<dbReference type="GO" id="GO:0071949">
    <property type="term" value="F:FAD binding"/>
    <property type="evidence" value="ECO:0007669"/>
    <property type="project" value="InterPro"/>
</dbReference>
<keyword evidence="9 20" id="KW-0132">Cell division</keyword>
<evidence type="ECO:0000256" key="9">
    <source>
        <dbReference type="ARBA" id="ARBA00022618"/>
    </source>
</evidence>
<dbReference type="HAMAP" id="MF_00037">
    <property type="entry name" value="MurB"/>
    <property type="match status" value="1"/>
</dbReference>
<dbReference type="GO" id="GO:0008762">
    <property type="term" value="F:UDP-N-acetylmuramate dehydrogenase activity"/>
    <property type="evidence" value="ECO:0007669"/>
    <property type="project" value="UniProtKB-UniRule"/>
</dbReference>
<proteinExistence type="inferred from homology"/>
<evidence type="ECO:0000256" key="16">
    <source>
        <dbReference type="ARBA" id="ARBA00023306"/>
    </source>
</evidence>
<accession>A0A3E0U479</accession>
<evidence type="ECO:0000256" key="13">
    <source>
        <dbReference type="ARBA" id="ARBA00022960"/>
    </source>
</evidence>
<dbReference type="AlphaFoldDB" id="A0A3E0U479"/>
<dbReference type="Pfam" id="PF02873">
    <property type="entry name" value="MurB_C"/>
    <property type="match status" value="1"/>
</dbReference>
<evidence type="ECO:0000256" key="4">
    <source>
        <dbReference type="ARBA" id="ARBA00004752"/>
    </source>
</evidence>
<protein>
    <recommendedName>
        <fullName evidence="7 20">UDP-N-acetylenolpyruvoylglucosamine reductase</fullName>
        <ecNumber evidence="6 20">1.3.1.98</ecNumber>
    </recommendedName>
    <alternativeName>
        <fullName evidence="18 20">UDP-N-acetylmuramate dehydrogenase</fullName>
    </alternativeName>
</protein>
<keyword evidence="11 20" id="KW-0274">FAD</keyword>
<dbReference type="GO" id="GO:0008360">
    <property type="term" value="P:regulation of cell shape"/>
    <property type="evidence" value="ECO:0007669"/>
    <property type="project" value="UniProtKB-KW"/>
</dbReference>
<dbReference type="NCBIfam" id="NF000755">
    <property type="entry name" value="PRK00046.1"/>
    <property type="match status" value="1"/>
</dbReference>
<evidence type="ECO:0000256" key="19">
    <source>
        <dbReference type="ARBA" id="ARBA00048914"/>
    </source>
</evidence>
<sequence>MHNLLAGSVRHLNSMAIDSHCSKLIEISTLAELAELTIPDEPFYILGEGSNTLFVESNTPTLLKPKLKGIEVTEQQDKFVLNIGAGENWHELVEYTVTHGMPGLENLALIPGSVGAAPVQNIGAYGVELADFCHSVTWFDFATKQLQTLSAAECLFGYRESVFKHALKGKGIIASITLALPKNWQPVLSYAGLNTLPENVDAKTIMVKVIDIRNSKLPNPIELPNNGSFFKNPIVDTKHFEQLQQDYPDMPFYTQPNNQVKLAAGWLIEKVGLKGYRVGDAGVHEKQALVLVNFGQASGEDIAQLALLVIAKVFAKFAVQLEPEVRLIGKGGECSLTDSIS</sequence>
<evidence type="ECO:0000256" key="20">
    <source>
        <dbReference type="HAMAP-Rule" id="MF_00037"/>
    </source>
</evidence>
<keyword evidence="14 20" id="KW-0573">Peptidoglycan synthesis</keyword>
<dbReference type="GO" id="GO:0005829">
    <property type="term" value="C:cytosol"/>
    <property type="evidence" value="ECO:0007669"/>
    <property type="project" value="TreeGrafter"/>
</dbReference>
<dbReference type="Proteomes" id="UP000256899">
    <property type="component" value="Unassembled WGS sequence"/>
</dbReference>
<gene>
    <name evidence="20" type="primary">murB</name>
    <name evidence="22" type="ORF">DXX94_09835</name>
</gene>
<dbReference type="InterPro" id="IPR016167">
    <property type="entry name" value="FAD-bd_PCMH_sub1"/>
</dbReference>
<keyword evidence="16 20" id="KW-0131">Cell cycle</keyword>
<dbReference type="PANTHER" id="PTHR21071">
    <property type="entry name" value="UDP-N-ACETYLENOLPYRUVOYLGLUCOSAMINE REDUCTASE"/>
    <property type="match status" value="1"/>
</dbReference>
<evidence type="ECO:0000256" key="7">
    <source>
        <dbReference type="ARBA" id="ARBA00015188"/>
    </source>
</evidence>
<dbReference type="EMBL" id="QUOT01000001">
    <property type="protein sequence ID" value="REL30995.1"/>
    <property type="molecule type" value="Genomic_DNA"/>
</dbReference>
<evidence type="ECO:0000256" key="12">
    <source>
        <dbReference type="ARBA" id="ARBA00022857"/>
    </source>
</evidence>
<keyword evidence="13 20" id="KW-0133">Cell shape</keyword>
<evidence type="ECO:0000313" key="23">
    <source>
        <dbReference type="Proteomes" id="UP000256899"/>
    </source>
</evidence>
<comment type="catalytic activity">
    <reaction evidence="19 20">
        <text>UDP-N-acetyl-alpha-D-muramate + NADP(+) = UDP-N-acetyl-3-O-(1-carboxyvinyl)-alpha-D-glucosamine + NADPH + H(+)</text>
        <dbReference type="Rhea" id="RHEA:12248"/>
        <dbReference type="ChEBI" id="CHEBI:15378"/>
        <dbReference type="ChEBI" id="CHEBI:57783"/>
        <dbReference type="ChEBI" id="CHEBI:58349"/>
        <dbReference type="ChEBI" id="CHEBI:68483"/>
        <dbReference type="ChEBI" id="CHEBI:70757"/>
        <dbReference type="EC" id="1.3.1.98"/>
    </reaction>
</comment>
<dbReference type="SUPFAM" id="SSF56194">
    <property type="entry name" value="Uridine diphospho-N-Acetylenolpyruvylglucosamine reductase, MurB, C-terminal domain"/>
    <property type="match status" value="1"/>
</dbReference>
<dbReference type="GO" id="GO:0071555">
    <property type="term" value="P:cell wall organization"/>
    <property type="evidence" value="ECO:0007669"/>
    <property type="project" value="UniProtKB-KW"/>
</dbReference>
<keyword evidence="12 20" id="KW-0521">NADP</keyword>
<comment type="caution">
    <text evidence="22">The sequence shown here is derived from an EMBL/GenBank/DDBJ whole genome shotgun (WGS) entry which is preliminary data.</text>
</comment>